<dbReference type="Gene3D" id="3.40.630.30">
    <property type="match status" value="1"/>
</dbReference>
<dbReference type="InterPro" id="IPR016181">
    <property type="entry name" value="Acyl_CoA_acyltransferase"/>
</dbReference>
<accession>A0AA44BCR6</accession>
<protein>
    <submittedName>
        <fullName evidence="2">YgjV family protein</fullName>
    </submittedName>
</protein>
<dbReference type="Proteomes" id="UP000449710">
    <property type="component" value="Unassembled WGS sequence"/>
</dbReference>
<keyword evidence="1" id="KW-0472">Membrane</keyword>
<keyword evidence="3" id="KW-1185">Reference proteome</keyword>
<keyword evidence="1" id="KW-1133">Transmembrane helix</keyword>
<sequence length="210" mass="24903">MFGIEWIEWVGYLASVLILISLLMSSIVKLRWINLAGAAIFAAYGFIIGALPVGVMNLGIVIINIYYLRKIYARKEYFQMIPVDKNTQYFNYFLDFYREDIEKYFSHNNFKVEETTVGLYILRNLVPAGVFLATEEDPKTLRIQLDFVIPEYRDFKIGNYIFEDRKDYFLNLGYNTFHSYGVNEKHENYLEKMGFKRIDKEKNLFEKVIH</sequence>
<evidence type="ECO:0000256" key="1">
    <source>
        <dbReference type="SAM" id="Phobius"/>
    </source>
</evidence>
<feature type="transmembrane region" description="Helical" evidence="1">
    <location>
        <begin position="9"/>
        <end position="28"/>
    </location>
</feature>
<organism evidence="2 3">
    <name type="scientific">Isachenkonia alkalipeptolytica</name>
    <dbReference type="NCBI Taxonomy" id="2565777"/>
    <lineage>
        <taxon>Bacteria</taxon>
        <taxon>Bacillati</taxon>
        <taxon>Bacillota</taxon>
        <taxon>Clostridia</taxon>
        <taxon>Eubacteriales</taxon>
        <taxon>Clostridiaceae</taxon>
        <taxon>Isachenkonia</taxon>
    </lineage>
</organism>
<feature type="transmembrane region" description="Helical" evidence="1">
    <location>
        <begin position="40"/>
        <end position="68"/>
    </location>
</feature>
<dbReference type="SUPFAM" id="SSF55729">
    <property type="entry name" value="Acyl-CoA N-acyltransferases (Nat)"/>
    <property type="match status" value="1"/>
</dbReference>
<gene>
    <name evidence="2" type="ORF">ISALK_02090</name>
</gene>
<evidence type="ECO:0000313" key="2">
    <source>
        <dbReference type="EMBL" id="NBG87282.1"/>
    </source>
</evidence>
<name>A0AA44BCR6_9CLOT</name>
<comment type="caution">
    <text evidence="2">The sequence shown here is derived from an EMBL/GenBank/DDBJ whole genome shotgun (WGS) entry which is preliminary data.</text>
</comment>
<keyword evidence="1" id="KW-0812">Transmembrane</keyword>
<reference evidence="2 3" key="1">
    <citation type="submission" date="2019-04" db="EMBL/GenBank/DDBJ databases">
        <title>Isachenkonia alkalipeptolytica gen. nov. sp. nov. a new anaerobic, alkiliphilic organothrophic bacterium capable to reduce synthesized ferrihydrite isolated from a soda lake.</title>
        <authorList>
            <person name="Toshchakov S.V."/>
            <person name="Zavarzina D.G."/>
            <person name="Zhilina T.N."/>
            <person name="Kostrikina N.A."/>
            <person name="Kublanov I.V."/>
        </authorList>
    </citation>
    <scope>NUCLEOTIDE SEQUENCE [LARGE SCALE GENOMIC DNA]</scope>
    <source>
        <strain evidence="2 3">Z-1701</strain>
    </source>
</reference>
<dbReference type="RefSeq" id="WP_160718595.1">
    <property type="nucleotide sequence ID" value="NZ_SUMG01000002.1"/>
</dbReference>
<evidence type="ECO:0000313" key="3">
    <source>
        <dbReference type="Proteomes" id="UP000449710"/>
    </source>
</evidence>
<proteinExistence type="predicted"/>
<dbReference type="AlphaFoldDB" id="A0AA44BCR6"/>
<dbReference type="EMBL" id="SUMG01000002">
    <property type="protein sequence ID" value="NBG87282.1"/>
    <property type="molecule type" value="Genomic_DNA"/>
</dbReference>